<gene>
    <name evidence="2" type="ORF">EG68_04970</name>
</gene>
<feature type="region of interest" description="Disordered" evidence="1">
    <location>
        <begin position="31"/>
        <end position="83"/>
    </location>
</feature>
<name>A0A8S9YSK3_9TREM</name>
<sequence>MTLCILFDEGVGTVATGKDESLYLRICQRKSSEQTQTGDASSERPQTATTENKSPSTLLSDTTTFSKREKEPTLPGECRPESSPTSAVVSQIVTYKRLTEKSPSTVPIMTSTIASTIVQTSTTSPISAQGFQFYLEHGEIVFDLWTENRKWSVRARFMKQLHFWINIAVVWDQQEQTMTVLAKIDLLSLFEPLLTFSI</sequence>
<organism evidence="2 3">
    <name type="scientific">Paragonimus skrjabini miyazakii</name>
    <dbReference type="NCBI Taxonomy" id="59628"/>
    <lineage>
        <taxon>Eukaryota</taxon>
        <taxon>Metazoa</taxon>
        <taxon>Spiralia</taxon>
        <taxon>Lophotrochozoa</taxon>
        <taxon>Platyhelminthes</taxon>
        <taxon>Trematoda</taxon>
        <taxon>Digenea</taxon>
        <taxon>Plagiorchiida</taxon>
        <taxon>Troglotremata</taxon>
        <taxon>Troglotrematidae</taxon>
        <taxon>Paragonimus</taxon>
    </lineage>
</organism>
<evidence type="ECO:0000313" key="2">
    <source>
        <dbReference type="EMBL" id="KAF7257702.1"/>
    </source>
</evidence>
<feature type="compositionally biased region" description="Polar residues" evidence="1">
    <location>
        <begin position="33"/>
        <end position="65"/>
    </location>
</feature>
<comment type="caution">
    <text evidence="2">The sequence shown here is derived from an EMBL/GenBank/DDBJ whole genome shotgun (WGS) entry which is preliminary data.</text>
</comment>
<protein>
    <submittedName>
        <fullName evidence="2">Uncharacterized protein</fullName>
    </submittedName>
</protein>
<keyword evidence="3" id="KW-1185">Reference proteome</keyword>
<dbReference type="EMBL" id="JTDE01002198">
    <property type="protein sequence ID" value="KAF7257702.1"/>
    <property type="molecule type" value="Genomic_DNA"/>
</dbReference>
<dbReference type="Proteomes" id="UP000822476">
    <property type="component" value="Unassembled WGS sequence"/>
</dbReference>
<evidence type="ECO:0000313" key="3">
    <source>
        <dbReference type="Proteomes" id="UP000822476"/>
    </source>
</evidence>
<accession>A0A8S9YSK3</accession>
<reference evidence="2" key="1">
    <citation type="submission" date="2019-07" db="EMBL/GenBank/DDBJ databases">
        <title>Annotation for the trematode Paragonimus miyazaki's.</title>
        <authorList>
            <person name="Choi Y.-J."/>
        </authorList>
    </citation>
    <scope>NUCLEOTIDE SEQUENCE</scope>
    <source>
        <strain evidence="2">Japan</strain>
    </source>
</reference>
<dbReference type="AlphaFoldDB" id="A0A8S9YSK3"/>
<proteinExistence type="predicted"/>
<evidence type="ECO:0000256" key="1">
    <source>
        <dbReference type="SAM" id="MobiDB-lite"/>
    </source>
</evidence>